<dbReference type="InterPro" id="IPR003018">
    <property type="entry name" value="GAF"/>
</dbReference>
<evidence type="ECO:0000256" key="5">
    <source>
        <dbReference type="ARBA" id="ARBA00022777"/>
    </source>
</evidence>
<dbReference type="InterPro" id="IPR035965">
    <property type="entry name" value="PAS-like_dom_sf"/>
</dbReference>
<feature type="domain" description="Histidine kinase" evidence="6">
    <location>
        <begin position="463"/>
        <end position="555"/>
    </location>
</feature>
<keyword evidence="5 8" id="KW-0418">Kinase</keyword>
<dbReference type="PANTHER" id="PTHR43304:SF1">
    <property type="entry name" value="PAC DOMAIN-CONTAINING PROTEIN"/>
    <property type="match status" value="1"/>
</dbReference>
<dbReference type="Pfam" id="PF00512">
    <property type="entry name" value="HisKA"/>
    <property type="match status" value="1"/>
</dbReference>
<dbReference type="SUPFAM" id="SSF47384">
    <property type="entry name" value="Homodimeric domain of signal transducing histidine kinase"/>
    <property type="match status" value="1"/>
</dbReference>
<dbReference type="InterPro" id="IPR052162">
    <property type="entry name" value="Sensor_kinase/Photoreceptor"/>
</dbReference>
<dbReference type="InterPro" id="IPR013655">
    <property type="entry name" value="PAS_fold_3"/>
</dbReference>
<dbReference type="InterPro" id="IPR005467">
    <property type="entry name" value="His_kinase_dom"/>
</dbReference>
<dbReference type="InterPro" id="IPR000700">
    <property type="entry name" value="PAS-assoc_C"/>
</dbReference>
<evidence type="ECO:0000313" key="9">
    <source>
        <dbReference type="Proteomes" id="UP000639775"/>
    </source>
</evidence>
<proteinExistence type="predicted"/>
<evidence type="ECO:0000259" key="7">
    <source>
        <dbReference type="PROSITE" id="PS50113"/>
    </source>
</evidence>
<dbReference type="PROSITE" id="PS50113">
    <property type="entry name" value="PAC"/>
    <property type="match status" value="1"/>
</dbReference>
<evidence type="ECO:0000259" key="6">
    <source>
        <dbReference type="PROSITE" id="PS50109"/>
    </source>
</evidence>
<organism evidence="8 9">
    <name type="scientific">Roseovarius gahaiensis</name>
    <dbReference type="NCBI Taxonomy" id="2716691"/>
    <lineage>
        <taxon>Bacteria</taxon>
        <taxon>Pseudomonadati</taxon>
        <taxon>Pseudomonadota</taxon>
        <taxon>Alphaproteobacteria</taxon>
        <taxon>Rhodobacterales</taxon>
        <taxon>Roseobacteraceae</taxon>
        <taxon>Roseovarius</taxon>
    </lineage>
</organism>
<accession>A0A967BCK1</accession>
<dbReference type="SUPFAM" id="SSF55785">
    <property type="entry name" value="PYP-like sensor domain (PAS domain)"/>
    <property type="match status" value="1"/>
</dbReference>
<dbReference type="PANTHER" id="PTHR43304">
    <property type="entry name" value="PHYTOCHROME-LIKE PROTEIN CPH1"/>
    <property type="match status" value="1"/>
</dbReference>
<dbReference type="InterPro" id="IPR029016">
    <property type="entry name" value="GAF-like_dom_sf"/>
</dbReference>
<protein>
    <recommendedName>
        <fullName evidence="2">histidine kinase</fullName>
        <ecNumber evidence="2">2.7.13.3</ecNumber>
    </recommendedName>
</protein>
<comment type="catalytic activity">
    <reaction evidence="1">
        <text>ATP + protein L-histidine = ADP + protein N-phospho-L-histidine.</text>
        <dbReference type="EC" id="2.7.13.3"/>
    </reaction>
</comment>
<dbReference type="GO" id="GO:0000155">
    <property type="term" value="F:phosphorelay sensor kinase activity"/>
    <property type="evidence" value="ECO:0007669"/>
    <property type="project" value="InterPro"/>
</dbReference>
<dbReference type="Pfam" id="PF08447">
    <property type="entry name" value="PAS_3"/>
    <property type="match status" value="1"/>
</dbReference>
<dbReference type="Gene3D" id="1.10.287.130">
    <property type="match status" value="1"/>
</dbReference>
<keyword evidence="9" id="KW-1185">Reference proteome</keyword>
<dbReference type="Gene3D" id="3.30.450.40">
    <property type="match status" value="1"/>
</dbReference>
<reference evidence="8" key="1">
    <citation type="submission" date="2020-03" db="EMBL/GenBank/DDBJ databases">
        <title>Roseovarius gahaiensis sp. nov., isolated from Gahai Saline Lake, China.</title>
        <authorList>
            <person name="Sun X."/>
        </authorList>
    </citation>
    <scope>NUCLEOTIDE SEQUENCE</scope>
    <source>
        <strain evidence="8">GH877</strain>
    </source>
</reference>
<evidence type="ECO:0000256" key="4">
    <source>
        <dbReference type="ARBA" id="ARBA00022679"/>
    </source>
</evidence>
<dbReference type="Pfam" id="PF01590">
    <property type="entry name" value="GAF"/>
    <property type="match status" value="1"/>
</dbReference>
<dbReference type="InterPro" id="IPR001610">
    <property type="entry name" value="PAC"/>
</dbReference>
<feature type="domain" description="PAC" evidence="7">
    <location>
        <begin position="389"/>
        <end position="441"/>
    </location>
</feature>
<dbReference type="PROSITE" id="PS50109">
    <property type="entry name" value="HIS_KIN"/>
    <property type="match status" value="1"/>
</dbReference>
<dbReference type="CDD" id="cd00082">
    <property type="entry name" value="HisKA"/>
    <property type="match status" value="1"/>
</dbReference>
<dbReference type="NCBIfam" id="TIGR00229">
    <property type="entry name" value="sensory_box"/>
    <property type="match status" value="1"/>
</dbReference>
<gene>
    <name evidence="8" type="ORF">HAT86_13700</name>
</gene>
<dbReference type="EMBL" id="JAAORB010000035">
    <property type="protein sequence ID" value="NHQ75510.1"/>
    <property type="molecule type" value="Genomic_DNA"/>
</dbReference>
<dbReference type="InterPro" id="IPR000014">
    <property type="entry name" value="PAS"/>
</dbReference>
<dbReference type="Gene3D" id="3.30.450.20">
    <property type="entry name" value="PAS domain"/>
    <property type="match status" value="1"/>
</dbReference>
<name>A0A967BCK1_9RHOB</name>
<dbReference type="SUPFAM" id="SSF55781">
    <property type="entry name" value="GAF domain-like"/>
    <property type="match status" value="1"/>
</dbReference>
<evidence type="ECO:0000313" key="8">
    <source>
        <dbReference type="EMBL" id="NHQ75510.1"/>
    </source>
</evidence>
<dbReference type="InterPro" id="IPR003661">
    <property type="entry name" value="HisK_dim/P_dom"/>
</dbReference>
<evidence type="ECO:0000256" key="2">
    <source>
        <dbReference type="ARBA" id="ARBA00012438"/>
    </source>
</evidence>
<sequence>MDWADTPLGPVTDWSISLRALVEAHACSSIPTCLFWGPSNIMVPNPAWQSGLGSHSVQLAGLPAADVSMELDHACRAVLDGDATDPLRAALLPLMWRLLVDRPSVGFACTRVANNAGQTEGVLVQLNFAAYSARQTESAHDEKARSSFMLRLSDALRRLNDAKEVQTLGTQIIAEELNADRASFAEVDLAAGQACKRCEYRRDTSAPSHAVDHELSNYGPAIHLLRQGLPLVIDDLWDAEGAPASPAASEVLRYAHAPFRAQLTIPILRNDELVSIISVRHDQPHRWNVDEIAMAHVGALRIWEALERARAEASTRRSEKRFRALVTASSQVVYRMSPDWEEMQQFDRLGVLRDTALSSAEWLTTYVHPDDQTAVCAQIREVIETRSLFEMEHRIWRSDGSLGWVLSRAVPVMNAKGEIQEWFGAATDITSRRKAEEKAQQAASLQLEEARSADARKSQLIATLAHDLRTPLVAILGALDLVRYEEGEAAAQKHVLDRIERDGHSMLQLIDDVLDLARLGAGELRLRPEVFDPAKLLDEVADIVRSQAAAKGTEVATQAAAFRRCIGAASDPDQFCQQRRKGDRGWSNPIAGQRRRAGRRGVGCDLLCG</sequence>
<evidence type="ECO:0000256" key="3">
    <source>
        <dbReference type="ARBA" id="ARBA00022553"/>
    </source>
</evidence>
<dbReference type="CDD" id="cd00130">
    <property type="entry name" value="PAS"/>
    <property type="match status" value="1"/>
</dbReference>
<keyword evidence="3" id="KW-0597">Phosphoprotein</keyword>
<dbReference type="Proteomes" id="UP000639775">
    <property type="component" value="Unassembled WGS sequence"/>
</dbReference>
<dbReference type="SMART" id="SM00388">
    <property type="entry name" value="HisKA"/>
    <property type="match status" value="1"/>
</dbReference>
<dbReference type="InterPro" id="IPR036097">
    <property type="entry name" value="HisK_dim/P_sf"/>
</dbReference>
<dbReference type="AlphaFoldDB" id="A0A967BCK1"/>
<comment type="caution">
    <text evidence="8">The sequence shown here is derived from an EMBL/GenBank/DDBJ whole genome shotgun (WGS) entry which is preliminary data.</text>
</comment>
<dbReference type="EC" id="2.7.13.3" evidence="2"/>
<dbReference type="SMART" id="SM00086">
    <property type="entry name" value="PAC"/>
    <property type="match status" value="1"/>
</dbReference>
<keyword evidence="4" id="KW-0808">Transferase</keyword>
<evidence type="ECO:0000256" key="1">
    <source>
        <dbReference type="ARBA" id="ARBA00000085"/>
    </source>
</evidence>
<dbReference type="RefSeq" id="WP_167198900.1">
    <property type="nucleotide sequence ID" value="NZ_JAAORB010000035.1"/>
</dbReference>